<accession>A0AAV4TYQ2</accession>
<name>A0AAV4TYQ2_9ARAC</name>
<comment type="caution">
    <text evidence="2">The sequence shown here is derived from an EMBL/GenBank/DDBJ whole genome shotgun (WGS) entry which is preliminary data.</text>
</comment>
<evidence type="ECO:0000313" key="2">
    <source>
        <dbReference type="EMBL" id="GIY50801.1"/>
    </source>
</evidence>
<feature type="compositionally biased region" description="Polar residues" evidence="1">
    <location>
        <begin position="67"/>
        <end position="85"/>
    </location>
</feature>
<keyword evidence="3" id="KW-1185">Reference proteome</keyword>
<organism evidence="2 3">
    <name type="scientific">Caerostris darwini</name>
    <dbReference type="NCBI Taxonomy" id="1538125"/>
    <lineage>
        <taxon>Eukaryota</taxon>
        <taxon>Metazoa</taxon>
        <taxon>Ecdysozoa</taxon>
        <taxon>Arthropoda</taxon>
        <taxon>Chelicerata</taxon>
        <taxon>Arachnida</taxon>
        <taxon>Araneae</taxon>
        <taxon>Araneomorphae</taxon>
        <taxon>Entelegynae</taxon>
        <taxon>Araneoidea</taxon>
        <taxon>Araneidae</taxon>
        <taxon>Caerostris</taxon>
    </lineage>
</organism>
<feature type="region of interest" description="Disordered" evidence="1">
    <location>
        <begin position="38"/>
        <end position="99"/>
    </location>
</feature>
<dbReference type="AlphaFoldDB" id="A0AAV4TYQ2"/>
<protein>
    <submittedName>
        <fullName evidence="2">Uncharacterized protein</fullName>
    </submittedName>
</protein>
<sequence length="130" mass="14831">MQTLLIPPQDEIHPAGPTPVISLRSDEGIIIFRDTRMIDEGGERHQKQGSVFKDSIPLPHPPPRSLLFQSAERSLHLRTQTSSPSVEEGDPEEGDEERMGRKEMLLSFLFATSREALQRFLFLTDFQFNK</sequence>
<dbReference type="EMBL" id="BPLQ01010447">
    <property type="protein sequence ID" value="GIY50801.1"/>
    <property type="molecule type" value="Genomic_DNA"/>
</dbReference>
<evidence type="ECO:0000313" key="3">
    <source>
        <dbReference type="Proteomes" id="UP001054837"/>
    </source>
</evidence>
<reference evidence="2 3" key="1">
    <citation type="submission" date="2021-06" db="EMBL/GenBank/DDBJ databases">
        <title>Caerostris darwini draft genome.</title>
        <authorList>
            <person name="Kono N."/>
            <person name="Arakawa K."/>
        </authorList>
    </citation>
    <scope>NUCLEOTIDE SEQUENCE [LARGE SCALE GENOMIC DNA]</scope>
</reference>
<feature type="compositionally biased region" description="Acidic residues" evidence="1">
    <location>
        <begin position="87"/>
        <end position="96"/>
    </location>
</feature>
<proteinExistence type="predicted"/>
<evidence type="ECO:0000256" key="1">
    <source>
        <dbReference type="SAM" id="MobiDB-lite"/>
    </source>
</evidence>
<dbReference type="Proteomes" id="UP001054837">
    <property type="component" value="Unassembled WGS sequence"/>
</dbReference>
<gene>
    <name evidence="2" type="ORF">CDAR_487871</name>
</gene>